<organism evidence="4 5">
    <name type="scientific">Ectopseudomonas oleovorans</name>
    <name type="common">Pseudomonas oleovorans</name>
    <dbReference type="NCBI Taxonomy" id="301"/>
    <lineage>
        <taxon>Bacteria</taxon>
        <taxon>Pseudomonadati</taxon>
        <taxon>Pseudomonadota</taxon>
        <taxon>Gammaproteobacteria</taxon>
        <taxon>Pseudomonadales</taxon>
        <taxon>Pseudomonadaceae</taxon>
        <taxon>Ectopseudomonas</taxon>
    </lineage>
</organism>
<evidence type="ECO:0000256" key="3">
    <source>
        <dbReference type="SAM" id="SignalP"/>
    </source>
</evidence>
<dbReference type="Proteomes" id="UP000272833">
    <property type="component" value="Unassembled WGS sequence"/>
</dbReference>
<gene>
    <name evidence="4" type="ORF">EGJ44_14855</name>
</gene>
<name>A0A427HGN1_ECTOL</name>
<feature type="signal peptide" evidence="3">
    <location>
        <begin position="1"/>
        <end position="16"/>
    </location>
</feature>
<feature type="coiled-coil region" evidence="1">
    <location>
        <begin position="166"/>
        <end position="203"/>
    </location>
</feature>
<evidence type="ECO:0000313" key="4">
    <source>
        <dbReference type="EMBL" id="RRW33737.1"/>
    </source>
</evidence>
<sequence length="537" mass="57942">MGRLGLLLCLGSIVFAAGCQTHLGVKPDGEGDYINKGDKARIGVEYGLPMVQFNLSVTRTLVKCQDENNRTDIRFSTKVAAEPHYVVGERFVVDYESLSSWSKITGLDLQTYDNGTLKSINASAEDQSAAIIGDVVKVGIGVASLVSGVPLGPMGMLPTPGEWSCSQQTKDKLDEITITKDALEKTTKELVQVTNTVTRLESLAILNALSGGDKTALAQAKVQQSKLTKQVAAVDKALASLLAYVSVKEERIWPEKVGSTQLNADPLPENAKFLKDLFENTPSNTETQGAEGGAATTQALQKNEPGQAAQPGKEEAGGKKDVFLEKLMTSFQLRGELMPLLKTSEQSPGSTSYPDPKNDKRTGLYYRTPIPAQLLICRVVSSQGCIVDDDFPKAFRVNVMAPQLAPLRVLPLTNGMFQNNALSATFRENGSLATFKYEDKAARGKVLSETVAASMDSVLAYRGARQAHKASEKAAKQQAGLDELDADIARLEKQKKIAVLNAELEGSDQDTAVETARLNARIALLEAQRKLHELEGE</sequence>
<evidence type="ECO:0008006" key="6">
    <source>
        <dbReference type="Google" id="ProtNLM"/>
    </source>
</evidence>
<comment type="caution">
    <text evidence="4">The sequence shown here is derived from an EMBL/GenBank/DDBJ whole genome shotgun (WGS) entry which is preliminary data.</text>
</comment>
<keyword evidence="3" id="KW-0732">Signal</keyword>
<feature type="coiled-coil region" evidence="1">
    <location>
        <begin position="474"/>
        <end position="537"/>
    </location>
</feature>
<evidence type="ECO:0000313" key="5">
    <source>
        <dbReference type="Proteomes" id="UP000272833"/>
    </source>
</evidence>
<accession>A0A427HGN1</accession>
<feature type="compositionally biased region" description="Low complexity" evidence="2">
    <location>
        <begin position="285"/>
        <end position="299"/>
    </location>
</feature>
<evidence type="ECO:0000256" key="1">
    <source>
        <dbReference type="SAM" id="Coils"/>
    </source>
</evidence>
<evidence type="ECO:0000256" key="2">
    <source>
        <dbReference type="SAM" id="MobiDB-lite"/>
    </source>
</evidence>
<feature type="region of interest" description="Disordered" evidence="2">
    <location>
        <begin position="281"/>
        <end position="319"/>
    </location>
</feature>
<dbReference type="AlphaFoldDB" id="A0A427HGN1"/>
<protein>
    <recommendedName>
        <fullName evidence="6">Lipoprotein</fullName>
    </recommendedName>
</protein>
<feature type="chain" id="PRO_5019289503" description="Lipoprotein" evidence="3">
    <location>
        <begin position="17"/>
        <end position="537"/>
    </location>
</feature>
<feature type="region of interest" description="Disordered" evidence="2">
    <location>
        <begin position="339"/>
        <end position="361"/>
    </location>
</feature>
<feature type="compositionally biased region" description="Polar residues" evidence="2">
    <location>
        <begin position="343"/>
        <end position="353"/>
    </location>
</feature>
<dbReference type="EMBL" id="RHRS01000038">
    <property type="protein sequence ID" value="RRW33737.1"/>
    <property type="molecule type" value="Genomic_DNA"/>
</dbReference>
<reference evidence="4 5" key="1">
    <citation type="submission" date="2018-10" db="EMBL/GenBank/DDBJ databases">
        <title>Transmission dynamics of multidrug resistant bacteria on intensive care unit surfaces.</title>
        <authorList>
            <person name="D'Souza A.W."/>
            <person name="Potter R.F."/>
            <person name="Wallace M."/>
            <person name="Shupe A."/>
            <person name="Patel S."/>
            <person name="Sun S."/>
            <person name="Gul D."/>
            <person name="Kwon J.H."/>
            <person name="Andleeb S."/>
            <person name="Burnham C.-A.D."/>
            <person name="Dantas G."/>
        </authorList>
    </citation>
    <scope>NUCLEOTIDE SEQUENCE [LARGE SCALE GENOMIC DNA]</scope>
    <source>
        <strain evidence="4 5">PO_271</strain>
    </source>
</reference>
<keyword evidence="1" id="KW-0175">Coiled coil</keyword>
<dbReference type="PROSITE" id="PS51257">
    <property type="entry name" value="PROKAR_LIPOPROTEIN"/>
    <property type="match status" value="1"/>
</dbReference>
<proteinExistence type="predicted"/>